<feature type="compositionally biased region" description="Polar residues" evidence="1">
    <location>
        <begin position="1"/>
        <end position="17"/>
    </location>
</feature>
<dbReference type="HOGENOM" id="CLU_1848498_0_0_1"/>
<proteinExistence type="predicted"/>
<protein>
    <submittedName>
        <fullName evidence="2">Uncharacterized protein</fullName>
    </submittedName>
</protein>
<dbReference type="AlphaFoldDB" id="B9N8F5"/>
<sequence>MAHVQQLVSSSYGNSKSARGRHLATGPAYGESGDYCPFFSPKNLKLETGSRNLVARQCRPTRVKELVIGTENLQDPQSGGIGCRKCVVPDGAQAGHYAGFLYRLSHNLAWEHNSQILSLQFAYGKDCYSKRQEFCTISS</sequence>
<organism evidence="2 3">
    <name type="scientific">Populus trichocarpa</name>
    <name type="common">Western balsam poplar</name>
    <name type="synonym">Populus balsamifera subsp. trichocarpa</name>
    <dbReference type="NCBI Taxonomy" id="3694"/>
    <lineage>
        <taxon>Eukaryota</taxon>
        <taxon>Viridiplantae</taxon>
        <taxon>Streptophyta</taxon>
        <taxon>Embryophyta</taxon>
        <taxon>Tracheophyta</taxon>
        <taxon>Spermatophyta</taxon>
        <taxon>Magnoliopsida</taxon>
        <taxon>eudicotyledons</taxon>
        <taxon>Gunneridae</taxon>
        <taxon>Pentapetalae</taxon>
        <taxon>rosids</taxon>
        <taxon>fabids</taxon>
        <taxon>Malpighiales</taxon>
        <taxon>Salicaceae</taxon>
        <taxon>Saliceae</taxon>
        <taxon>Populus</taxon>
    </lineage>
</organism>
<keyword evidence="3" id="KW-1185">Reference proteome</keyword>
<gene>
    <name evidence="2" type="ORF">POPTR_004G004500</name>
</gene>
<accession>B9N8F5</accession>
<evidence type="ECO:0000313" key="2">
    <source>
        <dbReference type="EMBL" id="PNT38923.1"/>
    </source>
</evidence>
<name>B9N8F5_POPTR</name>
<evidence type="ECO:0000256" key="1">
    <source>
        <dbReference type="SAM" id="MobiDB-lite"/>
    </source>
</evidence>
<reference evidence="2 3" key="1">
    <citation type="journal article" date="2006" name="Science">
        <title>The genome of black cottonwood, Populus trichocarpa (Torr. &amp; Gray).</title>
        <authorList>
            <person name="Tuskan G.A."/>
            <person name="Difazio S."/>
            <person name="Jansson S."/>
            <person name="Bohlmann J."/>
            <person name="Grigoriev I."/>
            <person name="Hellsten U."/>
            <person name="Putnam N."/>
            <person name="Ralph S."/>
            <person name="Rombauts S."/>
            <person name="Salamov A."/>
            <person name="Schein J."/>
            <person name="Sterck L."/>
            <person name="Aerts A."/>
            <person name="Bhalerao R.R."/>
            <person name="Bhalerao R.P."/>
            <person name="Blaudez D."/>
            <person name="Boerjan W."/>
            <person name="Brun A."/>
            <person name="Brunner A."/>
            <person name="Busov V."/>
            <person name="Campbell M."/>
            <person name="Carlson J."/>
            <person name="Chalot M."/>
            <person name="Chapman J."/>
            <person name="Chen G.L."/>
            <person name="Cooper D."/>
            <person name="Coutinho P.M."/>
            <person name="Couturier J."/>
            <person name="Covert S."/>
            <person name="Cronk Q."/>
            <person name="Cunningham R."/>
            <person name="Davis J."/>
            <person name="Degroeve S."/>
            <person name="Dejardin A."/>
            <person name="Depamphilis C."/>
            <person name="Detter J."/>
            <person name="Dirks B."/>
            <person name="Dubchak I."/>
            <person name="Duplessis S."/>
            <person name="Ehlting J."/>
            <person name="Ellis B."/>
            <person name="Gendler K."/>
            <person name="Goodstein D."/>
            <person name="Gribskov M."/>
            <person name="Grimwood J."/>
            <person name="Groover A."/>
            <person name="Gunter L."/>
            <person name="Hamberger B."/>
            <person name="Heinze B."/>
            <person name="Helariutta Y."/>
            <person name="Henrissat B."/>
            <person name="Holligan D."/>
            <person name="Holt R."/>
            <person name="Huang W."/>
            <person name="Islam-Faridi N."/>
            <person name="Jones S."/>
            <person name="Jones-Rhoades M."/>
            <person name="Jorgensen R."/>
            <person name="Joshi C."/>
            <person name="Kangasjarvi J."/>
            <person name="Karlsson J."/>
            <person name="Kelleher C."/>
            <person name="Kirkpatrick R."/>
            <person name="Kirst M."/>
            <person name="Kohler A."/>
            <person name="Kalluri U."/>
            <person name="Larimer F."/>
            <person name="Leebens-Mack J."/>
            <person name="Leple J.C."/>
            <person name="Locascio P."/>
            <person name="Lou Y."/>
            <person name="Lucas S."/>
            <person name="Martin F."/>
            <person name="Montanini B."/>
            <person name="Napoli C."/>
            <person name="Nelson D.R."/>
            <person name="Nelson C."/>
            <person name="Nieminen K."/>
            <person name="Nilsson O."/>
            <person name="Pereda V."/>
            <person name="Peter G."/>
            <person name="Philippe R."/>
            <person name="Pilate G."/>
            <person name="Poliakov A."/>
            <person name="Razumovskaya J."/>
            <person name="Richardson P."/>
            <person name="Rinaldi C."/>
            <person name="Ritland K."/>
            <person name="Rouze P."/>
            <person name="Ryaboy D."/>
            <person name="Schmutz J."/>
            <person name="Schrader J."/>
            <person name="Segerman B."/>
            <person name="Shin H."/>
            <person name="Siddiqui A."/>
            <person name="Sterky F."/>
            <person name="Terry A."/>
            <person name="Tsai C.J."/>
            <person name="Uberbacher E."/>
            <person name="Unneberg P."/>
            <person name="Vahala J."/>
            <person name="Wall K."/>
            <person name="Wessler S."/>
            <person name="Yang G."/>
            <person name="Yin T."/>
            <person name="Douglas C."/>
            <person name="Marra M."/>
            <person name="Sandberg G."/>
            <person name="Van de Peer Y."/>
            <person name="Rokhsar D."/>
        </authorList>
    </citation>
    <scope>NUCLEOTIDE SEQUENCE [LARGE SCALE GENOMIC DNA]</scope>
    <source>
        <strain evidence="3">cv. Nisqually</strain>
    </source>
</reference>
<feature type="region of interest" description="Disordered" evidence="1">
    <location>
        <begin position="1"/>
        <end position="24"/>
    </location>
</feature>
<dbReference type="Proteomes" id="UP000006729">
    <property type="component" value="Chromosome 4"/>
</dbReference>
<evidence type="ECO:0000313" key="3">
    <source>
        <dbReference type="Proteomes" id="UP000006729"/>
    </source>
</evidence>
<dbReference type="InParanoid" id="B9N8F5"/>
<dbReference type="EMBL" id="CM009293">
    <property type="protein sequence ID" value="PNT38923.1"/>
    <property type="molecule type" value="Genomic_DNA"/>
</dbReference>